<dbReference type="GO" id="GO:0006260">
    <property type="term" value="P:DNA replication"/>
    <property type="evidence" value="ECO:0007669"/>
    <property type="project" value="InterPro"/>
</dbReference>
<dbReference type="Pfam" id="PF00476">
    <property type="entry name" value="DNA_pol_A"/>
    <property type="match status" value="1"/>
</dbReference>
<reference evidence="2" key="1">
    <citation type="journal article" date="2015" name="Nature">
        <title>Complex archaea that bridge the gap between prokaryotes and eukaryotes.</title>
        <authorList>
            <person name="Spang A."/>
            <person name="Saw J.H."/>
            <person name="Jorgensen S.L."/>
            <person name="Zaremba-Niedzwiedzka K."/>
            <person name="Martijn J."/>
            <person name="Lind A.E."/>
            <person name="van Eijk R."/>
            <person name="Schleper C."/>
            <person name="Guy L."/>
            <person name="Ettema T.J."/>
        </authorList>
    </citation>
    <scope>NUCLEOTIDE SEQUENCE</scope>
</reference>
<evidence type="ECO:0000259" key="1">
    <source>
        <dbReference type="Pfam" id="PF00476"/>
    </source>
</evidence>
<dbReference type="SUPFAM" id="SSF56672">
    <property type="entry name" value="DNA/RNA polymerases"/>
    <property type="match status" value="1"/>
</dbReference>
<dbReference type="GO" id="GO:0003887">
    <property type="term" value="F:DNA-directed DNA polymerase activity"/>
    <property type="evidence" value="ECO:0007669"/>
    <property type="project" value="InterPro"/>
</dbReference>
<comment type="caution">
    <text evidence="2">The sequence shown here is derived from an EMBL/GenBank/DDBJ whole genome shotgun (WGS) entry which is preliminary data.</text>
</comment>
<dbReference type="GO" id="GO:0003677">
    <property type="term" value="F:DNA binding"/>
    <property type="evidence" value="ECO:0007669"/>
    <property type="project" value="InterPro"/>
</dbReference>
<accession>A0A0F9LP40</accession>
<gene>
    <name evidence="2" type="ORF">LCGC14_1191170</name>
</gene>
<proteinExistence type="predicted"/>
<organism evidence="2">
    <name type="scientific">marine sediment metagenome</name>
    <dbReference type="NCBI Taxonomy" id="412755"/>
    <lineage>
        <taxon>unclassified sequences</taxon>
        <taxon>metagenomes</taxon>
        <taxon>ecological metagenomes</taxon>
    </lineage>
</organism>
<dbReference type="Gene3D" id="3.30.70.370">
    <property type="match status" value="1"/>
</dbReference>
<feature type="domain" description="DNA-directed DNA polymerase family A palm" evidence="1">
    <location>
        <begin position="115"/>
        <end position="245"/>
    </location>
</feature>
<dbReference type="Gene3D" id="1.10.150.20">
    <property type="entry name" value="5' to 3' exonuclease, C-terminal subdomain"/>
    <property type="match status" value="1"/>
</dbReference>
<protein>
    <recommendedName>
        <fullName evidence="1">DNA-directed DNA polymerase family A palm domain-containing protein</fullName>
    </recommendedName>
</protein>
<dbReference type="AlphaFoldDB" id="A0A0F9LP40"/>
<sequence length="269" mass="31148">MNKEHLANTIEELIKKYGRKRKIEELENVIKRAKELEREFIKNGKIKDELIKHCIYLAQIDLIYRAGKIDKNMGIANEKDIEDLKNLISLVDDSVFKSKKNCLLNPGFNDLSLSADADRVIDQYHNKIRGVRELADKAKQISNRRGYLRTRYGRHIRFPRGYKSYKSSGILIQATSADINKENWCLIDEALDGRGRMILNTHDSYSLSCDIDKWGEANRDVRRAVERDFLGVPLLLDFNGMGPNWWAALQDKGIDNVITVKRNKRNRAN</sequence>
<evidence type="ECO:0000313" key="2">
    <source>
        <dbReference type="EMBL" id="KKM95153.1"/>
    </source>
</evidence>
<dbReference type="InterPro" id="IPR001098">
    <property type="entry name" value="DNA-dir_DNA_pol_A_palm_dom"/>
</dbReference>
<name>A0A0F9LP40_9ZZZZ</name>
<dbReference type="InterPro" id="IPR043502">
    <property type="entry name" value="DNA/RNA_pol_sf"/>
</dbReference>
<dbReference type="EMBL" id="LAZR01006047">
    <property type="protein sequence ID" value="KKM95153.1"/>
    <property type="molecule type" value="Genomic_DNA"/>
</dbReference>